<dbReference type="KEGG" id="mcad:Pan265_27710"/>
<dbReference type="OrthoDB" id="370799at2"/>
<dbReference type="Proteomes" id="UP000320386">
    <property type="component" value="Chromosome"/>
</dbReference>
<proteinExistence type="predicted"/>
<keyword evidence="2" id="KW-1185">Reference proteome</keyword>
<dbReference type="EMBL" id="CP036280">
    <property type="protein sequence ID" value="QDU72895.1"/>
    <property type="molecule type" value="Genomic_DNA"/>
</dbReference>
<accession>A0A518C0Y9</accession>
<evidence type="ECO:0000313" key="2">
    <source>
        <dbReference type="Proteomes" id="UP000320386"/>
    </source>
</evidence>
<evidence type="ECO:0008006" key="3">
    <source>
        <dbReference type="Google" id="ProtNLM"/>
    </source>
</evidence>
<gene>
    <name evidence="1" type="ORF">Pan265_27710</name>
</gene>
<dbReference type="AlphaFoldDB" id="A0A518C0Y9"/>
<reference evidence="1 2" key="1">
    <citation type="submission" date="2019-02" db="EMBL/GenBank/DDBJ databases">
        <title>Deep-cultivation of Planctomycetes and their phenomic and genomic characterization uncovers novel biology.</title>
        <authorList>
            <person name="Wiegand S."/>
            <person name="Jogler M."/>
            <person name="Boedeker C."/>
            <person name="Pinto D."/>
            <person name="Vollmers J."/>
            <person name="Rivas-Marin E."/>
            <person name="Kohn T."/>
            <person name="Peeters S.H."/>
            <person name="Heuer A."/>
            <person name="Rast P."/>
            <person name="Oberbeckmann S."/>
            <person name="Bunk B."/>
            <person name="Jeske O."/>
            <person name="Meyerdierks A."/>
            <person name="Storesund J.E."/>
            <person name="Kallscheuer N."/>
            <person name="Luecker S."/>
            <person name="Lage O.M."/>
            <person name="Pohl T."/>
            <person name="Merkel B.J."/>
            <person name="Hornburger P."/>
            <person name="Mueller R.-W."/>
            <person name="Bruemmer F."/>
            <person name="Labrenz M."/>
            <person name="Spormann A.M."/>
            <person name="Op den Camp H."/>
            <person name="Overmann J."/>
            <person name="Amann R."/>
            <person name="Jetten M.S.M."/>
            <person name="Mascher T."/>
            <person name="Medema M.H."/>
            <person name="Devos D.P."/>
            <person name="Kaster A.-K."/>
            <person name="Ovreas L."/>
            <person name="Rohde M."/>
            <person name="Galperin M.Y."/>
            <person name="Jogler C."/>
        </authorList>
    </citation>
    <scope>NUCLEOTIDE SEQUENCE [LARGE SCALE GENOMIC DNA]</scope>
    <source>
        <strain evidence="1 2">Pan265</strain>
    </source>
</reference>
<name>A0A518C0Y9_9BACT</name>
<dbReference type="RefSeq" id="WP_145447044.1">
    <property type="nucleotide sequence ID" value="NZ_CP036280.1"/>
</dbReference>
<protein>
    <recommendedName>
        <fullName evidence="3">Tetratricopeptide repeat protein</fullName>
    </recommendedName>
</protein>
<sequence>MCPYLTEPVDHLLRPLFEKRTINETMPGLVTQGPGDPELVNLVRDYVRQEPIASKPELVAALWLYVDELDESHKVSQGIETPTGSYWHAIMHRREGDFDNARHWYRRVGIHPAQSRITSAGGGAGSGTAIGPFDPIDFVDRVERAVRRGDTDLPELVAIQRREWRTLFEWCLEHL</sequence>
<evidence type="ECO:0000313" key="1">
    <source>
        <dbReference type="EMBL" id="QDU72895.1"/>
    </source>
</evidence>
<organism evidence="1 2">
    <name type="scientific">Mucisphaera calidilacus</name>
    <dbReference type="NCBI Taxonomy" id="2527982"/>
    <lineage>
        <taxon>Bacteria</taxon>
        <taxon>Pseudomonadati</taxon>
        <taxon>Planctomycetota</taxon>
        <taxon>Phycisphaerae</taxon>
        <taxon>Phycisphaerales</taxon>
        <taxon>Phycisphaeraceae</taxon>
        <taxon>Mucisphaera</taxon>
    </lineage>
</organism>